<evidence type="ECO:0000313" key="3">
    <source>
        <dbReference type="Proteomes" id="UP000005426"/>
    </source>
</evidence>
<dbReference type="PANTHER" id="PTHR33112:SF1">
    <property type="entry name" value="HETEROKARYON INCOMPATIBILITY DOMAIN-CONTAINING PROTEIN"/>
    <property type="match status" value="1"/>
</dbReference>
<evidence type="ECO:0000313" key="2">
    <source>
        <dbReference type="EMBL" id="EHK45124.1"/>
    </source>
</evidence>
<dbReference type="STRING" id="452589.G9NVV6"/>
<dbReference type="AlphaFoldDB" id="G9NVV6"/>
<dbReference type="OrthoDB" id="5428863at2759"/>
<dbReference type="Pfam" id="PF06985">
    <property type="entry name" value="HET"/>
    <property type="match status" value="1"/>
</dbReference>
<feature type="non-terminal residue" evidence="2">
    <location>
        <position position="213"/>
    </location>
</feature>
<dbReference type="HOGENOM" id="CLU_002639_4_1_1"/>
<gene>
    <name evidence="2" type="ORF">TRIATDRAFT_243270</name>
</gene>
<feature type="domain" description="Heterokaryon incompatibility" evidence="1">
    <location>
        <begin position="45"/>
        <end position="187"/>
    </location>
</feature>
<dbReference type="Proteomes" id="UP000005426">
    <property type="component" value="Unassembled WGS sequence"/>
</dbReference>
<dbReference type="OMA" id="MIVTINI"/>
<dbReference type="InterPro" id="IPR010730">
    <property type="entry name" value="HET"/>
</dbReference>
<organism evidence="2 3">
    <name type="scientific">Hypocrea atroviridis (strain ATCC 20476 / IMI 206040)</name>
    <name type="common">Trichoderma atroviride</name>
    <dbReference type="NCBI Taxonomy" id="452589"/>
    <lineage>
        <taxon>Eukaryota</taxon>
        <taxon>Fungi</taxon>
        <taxon>Dikarya</taxon>
        <taxon>Ascomycota</taxon>
        <taxon>Pezizomycotina</taxon>
        <taxon>Sordariomycetes</taxon>
        <taxon>Hypocreomycetidae</taxon>
        <taxon>Hypocreales</taxon>
        <taxon>Hypocreaceae</taxon>
        <taxon>Trichoderma</taxon>
    </lineage>
</organism>
<name>G9NVV6_HYPAI</name>
<dbReference type="PANTHER" id="PTHR33112">
    <property type="entry name" value="DOMAIN PROTEIN, PUTATIVE-RELATED"/>
    <property type="match status" value="1"/>
</dbReference>
<comment type="caution">
    <text evidence="2">The sequence shown here is derived from an EMBL/GenBank/DDBJ whole genome shotgun (WGS) entry which is preliminary data.</text>
</comment>
<proteinExistence type="predicted"/>
<protein>
    <recommendedName>
        <fullName evidence="1">Heterokaryon incompatibility domain-containing protein</fullName>
    </recommendedName>
</protein>
<accession>G9NVV6</accession>
<reference evidence="2 3" key="1">
    <citation type="journal article" date="2011" name="Genome Biol.">
        <title>Comparative genome sequence analysis underscores mycoparasitism as the ancestral life style of Trichoderma.</title>
        <authorList>
            <person name="Kubicek C.P."/>
            <person name="Herrera-Estrella A."/>
            <person name="Seidl-Seiboth V."/>
            <person name="Martinez D.A."/>
            <person name="Druzhinina I.S."/>
            <person name="Thon M."/>
            <person name="Zeilinger S."/>
            <person name="Casas-Flores S."/>
            <person name="Horwitz B.A."/>
            <person name="Mukherjee P.K."/>
            <person name="Mukherjee M."/>
            <person name="Kredics L."/>
            <person name="Alcaraz L.D."/>
            <person name="Aerts A."/>
            <person name="Antal Z."/>
            <person name="Atanasova L."/>
            <person name="Cervantes-Badillo M.G."/>
            <person name="Challacombe J."/>
            <person name="Chertkov O."/>
            <person name="McCluskey K."/>
            <person name="Coulpier F."/>
            <person name="Deshpande N."/>
            <person name="von Doehren H."/>
            <person name="Ebbole D.J."/>
            <person name="Esquivel-Naranjo E.U."/>
            <person name="Fekete E."/>
            <person name="Flipphi M."/>
            <person name="Glaser F."/>
            <person name="Gomez-Rodriguez E.Y."/>
            <person name="Gruber S."/>
            <person name="Han C."/>
            <person name="Henrissat B."/>
            <person name="Hermosa R."/>
            <person name="Hernandez-Onate M."/>
            <person name="Karaffa L."/>
            <person name="Kosti I."/>
            <person name="Le Crom S."/>
            <person name="Lindquist E."/>
            <person name="Lucas S."/>
            <person name="Luebeck M."/>
            <person name="Luebeck P.S."/>
            <person name="Margeot A."/>
            <person name="Metz B."/>
            <person name="Misra M."/>
            <person name="Nevalainen H."/>
            <person name="Omann M."/>
            <person name="Packer N."/>
            <person name="Perrone G."/>
            <person name="Uresti-Rivera E.E."/>
            <person name="Salamov A."/>
            <person name="Schmoll M."/>
            <person name="Seiboth B."/>
            <person name="Shapiro H."/>
            <person name="Sukno S."/>
            <person name="Tamayo-Ramos J.A."/>
            <person name="Tisch D."/>
            <person name="Wiest A."/>
            <person name="Wilkinson H.H."/>
            <person name="Zhang M."/>
            <person name="Coutinho P.M."/>
            <person name="Kenerley C.M."/>
            <person name="Monte E."/>
            <person name="Baker S.E."/>
            <person name="Grigoriev I.V."/>
        </authorList>
    </citation>
    <scope>NUCLEOTIDE SEQUENCE [LARGE SCALE GENOMIC DNA]</scope>
    <source>
        <strain evidence="3">ATCC 20476 / IMI 206040</strain>
    </source>
</reference>
<evidence type="ECO:0000259" key="1">
    <source>
        <dbReference type="Pfam" id="PF06985"/>
    </source>
</evidence>
<dbReference type="eggNOG" id="ENOG502SQ1Q">
    <property type="taxonomic scope" value="Eukaryota"/>
</dbReference>
<keyword evidence="3" id="KW-1185">Reference proteome</keyword>
<dbReference type="EMBL" id="ABDG02000024">
    <property type="protein sequence ID" value="EHK45124.1"/>
    <property type="molecule type" value="Genomic_DNA"/>
</dbReference>
<sequence length="213" mass="23662">MDWICHCRQHHRKTCSSRKDAPAINLRLIDCETLVVEPGRSESSYVALSYVWGSSAVCEQYSLRPASGGTFALPCVLPAVILDAIAVTKSLGFRYLWVDKFCIDQANSSAKHQQITQMDSVYEKAELTIIAAAGVDETYGLPGAGSKPRSTQPFARVGGLTVLSTMRDAQDSIRSSKWFTRGWTFQEALLTRRRLVFTEEQVYFECGAMSCSE</sequence>